<keyword evidence="2" id="KW-0812">Transmembrane</keyword>
<feature type="transmembrane region" description="Helical" evidence="2">
    <location>
        <begin position="313"/>
        <end position="340"/>
    </location>
</feature>
<feature type="transmembrane region" description="Helical" evidence="2">
    <location>
        <begin position="441"/>
        <end position="458"/>
    </location>
</feature>
<dbReference type="InterPro" id="IPR001734">
    <property type="entry name" value="Na/solute_symporter"/>
</dbReference>
<keyword evidence="4" id="KW-1185">Reference proteome</keyword>
<keyword evidence="2" id="KW-1133">Transmembrane helix</keyword>
<comment type="caution">
    <text evidence="3">The sequence shown here is derived from an EMBL/GenBank/DDBJ whole genome shotgun (WGS) entry which is preliminary data.</text>
</comment>
<gene>
    <name evidence="3" type="ORF">KPL37_18540</name>
</gene>
<reference evidence="3 4" key="1">
    <citation type="submission" date="2021-06" db="EMBL/GenBank/DDBJ databases">
        <title>Clostridia strains as spoilage organisms.</title>
        <authorList>
            <person name="Wambui J."/>
            <person name="Stephan R."/>
            <person name="Stevens M.J.A."/>
        </authorList>
    </citation>
    <scope>NUCLEOTIDE SEQUENCE [LARGE SCALE GENOMIC DNA]</scope>
    <source>
        <strain evidence="3 4">DSM 14204</strain>
    </source>
</reference>
<feature type="transmembrane region" description="Helical" evidence="2">
    <location>
        <begin position="360"/>
        <end position="380"/>
    </location>
</feature>
<dbReference type="RefSeq" id="WP_216151555.1">
    <property type="nucleotide sequence ID" value="NZ_JAHLDV010000087.1"/>
</dbReference>
<feature type="transmembrane region" description="Helical" evidence="2">
    <location>
        <begin position="43"/>
        <end position="67"/>
    </location>
</feature>
<evidence type="ECO:0000313" key="3">
    <source>
        <dbReference type="EMBL" id="MBU3161690.1"/>
    </source>
</evidence>
<feature type="transmembrane region" description="Helical" evidence="2">
    <location>
        <begin position="73"/>
        <end position="95"/>
    </location>
</feature>
<feature type="transmembrane region" description="Helical" evidence="2">
    <location>
        <begin position="6"/>
        <end position="22"/>
    </location>
</feature>
<dbReference type="Pfam" id="PF00474">
    <property type="entry name" value="SSF"/>
    <property type="match status" value="1"/>
</dbReference>
<dbReference type="InterPro" id="IPR050277">
    <property type="entry name" value="Sodium:Solute_Symporter"/>
</dbReference>
<protein>
    <submittedName>
        <fullName evidence="3">Sodium:solute symporter family protein</fullName>
    </submittedName>
</protein>
<dbReference type="Proteomes" id="UP000776252">
    <property type="component" value="Unassembled WGS sequence"/>
</dbReference>
<evidence type="ECO:0000313" key="4">
    <source>
        <dbReference type="Proteomes" id="UP000776252"/>
    </source>
</evidence>
<sequence length="474" mass="51350">MIAIIVFFSILAFSVVIAILSKRGAINSNMSEVMTAGGSFGPFLMFFLSVGEIYSIGTLIGTPGAIYSKGASYVVWFMIYILLAYPVGYFINPYIWKMGRLSKASTFCDAIGWRYNSKLVQFVSATVAIIFLVPWVQNQFAGMTILFKFLNLGFSPTTGILISILLAFSYIVIAGIRAPAWVSILKDILLVLGIVIIGCVCVAKTPGGITGIFANTIKVAPQTLTVEPSAVPNTITIIIFQMLGFYMLPFTAQATLSASNKRILRKNSILMPLYMIMMPFLIIAAYYAVNNFKNIANPDNALLTVAINTLPGWAVGLIAGGGALTAIFVMAFVGLTVGGLFSKNILGVIKPDISEGSMTLWTRIITGIFLASSAILSLYYPMLMLGVVALSYSGLTQAFVSILFAFTWKRATKWGILSGLVTSVVSLFLMTTLPYGISKGFVALIINFVITIIVSLLTKPDDETILRYDQLTSE</sequence>
<feature type="transmembrane region" description="Helical" evidence="2">
    <location>
        <begin position="157"/>
        <end position="176"/>
    </location>
</feature>
<name>A0ABS6BYJ5_9CLOT</name>
<dbReference type="PROSITE" id="PS50283">
    <property type="entry name" value="NA_SOLUT_SYMP_3"/>
    <property type="match status" value="1"/>
</dbReference>
<organism evidence="3 4">
    <name type="scientific">Clostridium frigoris</name>
    <dbReference type="NCBI Taxonomy" id="205327"/>
    <lineage>
        <taxon>Bacteria</taxon>
        <taxon>Bacillati</taxon>
        <taxon>Bacillota</taxon>
        <taxon>Clostridia</taxon>
        <taxon>Eubacteriales</taxon>
        <taxon>Clostridiaceae</taxon>
        <taxon>Clostridium</taxon>
    </lineage>
</organism>
<feature type="transmembrane region" description="Helical" evidence="2">
    <location>
        <begin position="414"/>
        <end position="435"/>
    </location>
</feature>
<feature type="transmembrane region" description="Helical" evidence="2">
    <location>
        <begin position="188"/>
        <end position="209"/>
    </location>
</feature>
<comment type="similarity">
    <text evidence="1">Belongs to the sodium:solute symporter (SSF) (TC 2.A.21) family.</text>
</comment>
<keyword evidence="2" id="KW-0472">Membrane</keyword>
<dbReference type="CDD" id="cd10322">
    <property type="entry name" value="SLC5sbd"/>
    <property type="match status" value="1"/>
</dbReference>
<feature type="transmembrane region" description="Helical" evidence="2">
    <location>
        <begin position="386"/>
        <end position="407"/>
    </location>
</feature>
<feature type="transmembrane region" description="Helical" evidence="2">
    <location>
        <begin position="119"/>
        <end position="137"/>
    </location>
</feature>
<feature type="transmembrane region" description="Helical" evidence="2">
    <location>
        <begin position="269"/>
        <end position="289"/>
    </location>
</feature>
<evidence type="ECO:0000256" key="1">
    <source>
        <dbReference type="RuleBase" id="RU362091"/>
    </source>
</evidence>
<feature type="transmembrane region" description="Helical" evidence="2">
    <location>
        <begin position="229"/>
        <end position="248"/>
    </location>
</feature>
<dbReference type="PANTHER" id="PTHR48086:SF8">
    <property type="entry name" value="MONOCARBOXYLIC ACID PERMEASE"/>
    <property type="match status" value="1"/>
</dbReference>
<dbReference type="PANTHER" id="PTHR48086">
    <property type="entry name" value="SODIUM/PROLINE SYMPORTER-RELATED"/>
    <property type="match status" value="1"/>
</dbReference>
<accession>A0ABS6BYJ5</accession>
<dbReference type="EMBL" id="JAHLDV010000087">
    <property type="protein sequence ID" value="MBU3161690.1"/>
    <property type="molecule type" value="Genomic_DNA"/>
</dbReference>
<proteinExistence type="inferred from homology"/>
<evidence type="ECO:0000256" key="2">
    <source>
        <dbReference type="SAM" id="Phobius"/>
    </source>
</evidence>